<name>A0A3N4VVN0_9GAMM</name>
<accession>A0A3N4VVN0</accession>
<evidence type="ECO:0000313" key="2">
    <source>
        <dbReference type="EMBL" id="RPE81107.1"/>
    </source>
</evidence>
<keyword evidence="3" id="KW-1185">Reference proteome</keyword>
<feature type="transmembrane region" description="Helical" evidence="1">
    <location>
        <begin position="7"/>
        <end position="32"/>
    </location>
</feature>
<dbReference type="InterPro" id="IPR045584">
    <property type="entry name" value="Pilin-like"/>
</dbReference>
<sequence>MSRRAAGFSLVELMIALLIGLIVVGGAVSLFITNRQTSRTTENLSRMQENARVAFEMMSRDIREAAGTPCAKNIPVANVVNNSTAPANWWANWGDGILGYDDNQPFPNAPFGSGDAQRVAGTDAIEIKSGSATPGVTVVAHNPSSAEFHLNTNQHHLEDGDVVMVCDYVQAAITQITNSSSSNSNVVHNPGNTVSPGNCTKGLGYPPLCSSTNGTPYTYKPNSLVVKLSAARWYVGNNDRNGRSLYRADRNGGQEVADGISNLQLRYLAGDQYLPASSPLVAWKDVTAVEVALDVVSGERVGSDGQPLTRRLTHVVALRNRAP</sequence>
<protein>
    <submittedName>
        <fullName evidence="2">Type IV pilus assembly protein PilW</fullName>
    </submittedName>
</protein>
<dbReference type="AlphaFoldDB" id="A0A3N4VVN0"/>
<keyword evidence="1" id="KW-0472">Membrane</keyword>
<dbReference type="Proteomes" id="UP000269708">
    <property type="component" value="Unassembled WGS sequence"/>
</dbReference>
<dbReference type="NCBIfam" id="TIGR02532">
    <property type="entry name" value="IV_pilin_GFxxxE"/>
    <property type="match status" value="1"/>
</dbReference>
<dbReference type="PROSITE" id="PS00409">
    <property type="entry name" value="PROKAR_NTER_METHYL"/>
    <property type="match status" value="1"/>
</dbReference>
<proteinExistence type="predicted"/>
<organism evidence="2 3">
    <name type="scientific">Vulcaniibacterium tengchongense</name>
    <dbReference type="NCBI Taxonomy" id="1273429"/>
    <lineage>
        <taxon>Bacteria</taxon>
        <taxon>Pseudomonadati</taxon>
        <taxon>Pseudomonadota</taxon>
        <taxon>Gammaproteobacteria</taxon>
        <taxon>Lysobacterales</taxon>
        <taxon>Lysobacteraceae</taxon>
        <taxon>Vulcaniibacterium</taxon>
    </lineage>
</organism>
<evidence type="ECO:0000256" key="1">
    <source>
        <dbReference type="SAM" id="Phobius"/>
    </source>
</evidence>
<keyword evidence="1" id="KW-1133">Transmembrane helix</keyword>
<dbReference type="InterPro" id="IPR012902">
    <property type="entry name" value="N_methyl_site"/>
</dbReference>
<dbReference type="SUPFAM" id="SSF54523">
    <property type="entry name" value="Pili subunits"/>
    <property type="match status" value="1"/>
</dbReference>
<evidence type="ECO:0000313" key="3">
    <source>
        <dbReference type="Proteomes" id="UP000269708"/>
    </source>
</evidence>
<keyword evidence="1" id="KW-0812">Transmembrane</keyword>
<dbReference type="EMBL" id="RKQN01000001">
    <property type="protein sequence ID" value="RPE81107.1"/>
    <property type="molecule type" value="Genomic_DNA"/>
</dbReference>
<dbReference type="Pfam" id="PF07963">
    <property type="entry name" value="N_methyl"/>
    <property type="match status" value="1"/>
</dbReference>
<reference evidence="2 3" key="1">
    <citation type="submission" date="2018-11" db="EMBL/GenBank/DDBJ databases">
        <title>Genomic Encyclopedia of Type Strains, Phase IV (KMG-IV): sequencing the most valuable type-strain genomes for metagenomic binning, comparative biology and taxonomic classification.</title>
        <authorList>
            <person name="Goeker M."/>
        </authorList>
    </citation>
    <scope>NUCLEOTIDE SEQUENCE [LARGE SCALE GENOMIC DNA]</scope>
    <source>
        <strain evidence="2 3">DSM 25623</strain>
    </source>
</reference>
<gene>
    <name evidence="2" type="ORF">EDC50_0275</name>
</gene>
<comment type="caution">
    <text evidence="2">The sequence shown here is derived from an EMBL/GenBank/DDBJ whole genome shotgun (WGS) entry which is preliminary data.</text>
</comment>